<evidence type="ECO:0000313" key="6">
    <source>
        <dbReference type="Proteomes" id="UP001159364"/>
    </source>
</evidence>
<sequence>MAKFLTFIYFVSITFLIFHFNFITADPNLSFAFQSFRKDQNFKSNIALYGDAKIVDDGSSIQLAHSVIFSRGRVMYRRLIKLVEGNPGKMVSLSTYFSFLMSPDDGYGLAFIMVPSAFNASAFDNGPLETKKSDLKIVSVEFGSFKDAKHGELMENHVGIDLGGFVSAKVRNASSVTAVFENKTRLHSWIDYEASTKRLEVRLGQSGGVKPIEPMLTYPVDLSRMWNDDEVLVGLSSSNGNSSGTCSIYSWNLSLRSIPQWMHSEPLDPRAFVKNEKSLVTQKRRYCLLRVLAAMIFGTTCGALGAFVVLYFWTIFGNRRPVVVVPEEFSEDFEYKKVKVVVDKVAEDGKQ</sequence>
<comment type="similarity">
    <text evidence="1">Belongs to the leguminous lectin family.</text>
</comment>
<dbReference type="CDD" id="cd06899">
    <property type="entry name" value="lectin_legume_LecRK_Arcelin_ConA"/>
    <property type="match status" value="1"/>
</dbReference>
<dbReference type="Proteomes" id="UP001159364">
    <property type="component" value="Linkage Group LG09"/>
</dbReference>
<evidence type="ECO:0000256" key="3">
    <source>
        <dbReference type="SAM" id="Phobius"/>
    </source>
</evidence>
<dbReference type="InterPro" id="IPR001220">
    <property type="entry name" value="Legume_lectin_dom"/>
</dbReference>
<dbReference type="InterPro" id="IPR050258">
    <property type="entry name" value="Leguminous_Lectin"/>
</dbReference>
<keyword evidence="3" id="KW-0472">Membrane</keyword>
<feature type="transmembrane region" description="Helical" evidence="3">
    <location>
        <begin position="6"/>
        <end position="25"/>
    </location>
</feature>
<organism evidence="5 6">
    <name type="scientific">Erythroxylum novogranatense</name>
    <dbReference type="NCBI Taxonomy" id="1862640"/>
    <lineage>
        <taxon>Eukaryota</taxon>
        <taxon>Viridiplantae</taxon>
        <taxon>Streptophyta</taxon>
        <taxon>Embryophyta</taxon>
        <taxon>Tracheophyta</taxon>
        <taxon>Spermatophyta</taxon>
        <taxon>Magnoliopsida</taxon>
        <taxon>eudicotyledons</taxon>
        <taxon>Gunneridae</taxon>
        <taxon>Pentapetalae</taxon>
        <taxon>rosids</taxon>
        <taxon>fabids</taxon>
        <taxon>Malpighiales</taxon>
        <taxon>Erythroxylaceae</taxon>
        <taxon>Erythroxylum</taxon>
    </lineage>
</organism>
<dbReference type="PANTHER" id="PTHR32401:SF16">
    <property type="entry name" value="CONCANAVALIN A-LIKE LECTIN FAMILY PROTEIN"/>
    <property type="match status" value="1"/>
</dbReference>
<keyword evidence="6" id="KW-1185">Reference proteome</keyword>
<gene>
    <name evidence="5" type="ORF">K2173_000017</name>
</gene>
<protein>
    <recommendedName>
        <fullName evidence="4">Legume lectin domain-containing protein</fullName>
    </recommendedName>
</protein>
<keyword evidence="2" id="KW-0430">Lectin</keyword>
<evidence type="ECO:0000313" key="5">
    <source>
        <dbReference type="EMBL" id="KAJ8753763.1"/>
    </source>
</evidence>
<comment type="caution">
    <text evidence="5">The sequence shown here is derived from an EMBL/GenBank/DDBJ whole genome shotgun (WGS) entry which is preliminary data.</text>
</comment>
<name>A0AAV8SNI4_9ROSI</name>
<dbReference type="InterPro" id="IPR013320">
    <property type="entry name" value="ConA-like_dom_sf"/>
</dbReference>
<dbReference type="Pfam" id="PF00139">
    <property type="entry name" value="Lectin_legB"/>
    <property type="match status" value="1"/>
</dbReference>
<dbReference type="GO" id="GO:0030246">
    <property type="term" value="F:carbohydrate binding"/>
    <property type="evidence" value="ECO:0007669"/>
    <property type="project" value="UniProtKB-KW"/>
</dbReference>
<evidence type="ECO:0000256" key="2">
    <source>
        <dbReference type="ARBA" id="ARBA00022734"/>
    </source>
</evidence>
<reference evidence="5 6" key="1">
    <citation type="submission" date="2021-09" db="EMBL/GenBank/DDBJ databases">
        <title>Genomic insights and catalytic innovation underlie evolution of tropane alkaloids biosynthesis.</title>
        <authorList>
            <person name="Wang Y.-J."/>
            <person name="Tian T."/>
            <person name="Huang J.-P."/>
            <person name="Huang S.-X."/>
        </authorList>
    </citation>
    <scope>NUCLEOTIDE SEQUENCE [LARGE SCALE GENOMIC DNA]</scope>
    <source>
        <strain evidence="5">KIB-2018</strain>
        <tissue evidence="5">Leaf</tissue>
    </source>
</reference>
<keyword evidence="3" id="KW-0812">Transmembrane</keyword>
<evidence type="ECO:0000259" key="4">
    <source>
        <dbReference type="Pfam" id="PF00139"/>
    </source>
</evidence>
<proteinExistence type="inferred from homology"/>
<dbReference type="Gene3D" id="2.60.120.200">
    <property type="match status" value="1"/>
</dbReference>
<feature type="transmembrane region" description="Helical" evidence="3">
    <location>
        <begin position="287"/>
        <end position="313"/>
    </location>
</feature>
<dbReference type="SUPFAM" id="SSF49899">
    <property type="entry name" value="Concanavalin A-like lectins/glucanases"/>
    <property type="match status" value="1"/>
</dbReference>
<dbReference type="PANTHER" id="PTHR32401">
    <property type="entry name" value="CONCANAVALIN A-LIKE LECTIN FAMILY PROTEIN"/>
    <property type="match status" value="1"/>
</dbReference>
<evidence type="ECO:0000256" key="1">
    <source>
        <dbReference type="ARBA" id="ARBA00007606"/>
    </source>
</evidence>
<feature type="domain" description="Legume lectin" evidence="4">
    <location>
        <begin position="29"/>
        <end position="266"/>
    </location>
</feature>
<dbReference type="EMBL" id="JAIWQS010000009">
    <property type="protein sequence ID" value="KAJ8753763.1"/>
    <property type="molecule type" value="Genomic_DNA"/>
</dbReference>
<dbReference type="AlphaFoldDB" id="A0AAV8SNI4"/>
<accession>A0AAV8SNI4</accession>
<keyword evidence="3" id="KW-1133">Transmembrane helix</keyword>